<dbReference type="RefSeq" id="XP_031415717.1">
    <property type="nucleotide sequence ID" value="XM_031559857.1"/>
</dbReference>
<dbReference type="KEGG" id="char:105893772"/>
<dbReference type="InterPro" id="IPR006024">
    <property type="entry name" value="Opioid_neupept"/>
</dbReference>
<dbReference type="GO" id="GO:0007268">
    <property type="term" value="P:chemical synaptic transmission"/>
    <property type="evidence" value="ECO:0007669"/>
    <property type="project" value="TreeGrafter"/>
</dbReference>
<keyword evidence="7" id="KW-0257">Endorphin</keyword>
<dbReference type="GO" id="GO:0043025">
    <property type="term" value="C:neuronal cell body"/>
    <property type="evidence" value="ECO:0007669"/>
    <property type="project" value="TreeGrafter"/>
</dbReference>
<evidence type="ECO:0000256" key="4">
    <source>
        <dbReference type="ARBA" id="ARBA00022685"/>
    </source>
</evidence>
<dbReference type="OrthoDB" id="9928775at2759"/>
<dbReference type="GeneID" id="105893772"/>
<keyword evidence="10" id="KW-0732">Signal</keyword>
<feature type="compositionally biased region" description="Basic and acidic residues" evidence="9">
    <location>
        <begin position="168"/>
        <end position="183"/>
    </location>
</feature>
<keyword evidence="4" id="KW-0165">Cleavage on pair of basic residues</keyword>
<reference evidence="12" key="1">
    <citation type="submission" date="2025-08" db="UniProtKB">
        <authorList>
            <consortium name="RefSeq"/>
        </authorList>
    </citation>
    <scope>IDENTIFICATION</scope>
</reference>
<organism evidence="11 12">
    <name type="scientific">Clupea harengus</name>
    <name type="common">Atlantic herring</name>
    <dbReference type="NCBI Taxonomy" id="7950"/>
    <lineage>
        <taxon>Eukaryota</taxon>
        <taxon>Metazoa</taxon>
        <taxon>Chordata</taxon>
        <taxon>Craniata</taxon>
        <taxon>Vertebrata</taxon>
        <taxon>Euteleostomi</taxon>
        <taxon>Actinopterygii</taxon>
        <taxon>Neopterygii</taxon>
        <taxon>Teleostei</taxon>
        <taxon>Clupei</taxon>
        <taxon>Clupeiformes</taxon>
        <taxon>Clupeoidei</taxon>
        <taxon>Clupeidae</taxon>
        <taxon>Clupea</taxon>
    </lineage>
</organism>
<dbReference type="PANTHER" id="PTHR11438:SF3">
    <property type="entry name" value="PROENKEPHALIN-A"/>
    <property type="match status" value="1"/>
</dbReference>
<evidence type="ECO:0000256" key="2">
    <source>
        <dbReference type="ARBA" id="ARBA00008543"/>
    </source>
</evidence>
<evidence type="ECO:0000256" key="5">
    <source>
        <dbReference type="ARBA" id="ARBA00022901"/>
    </source>
</evidence>
<protein>
    <submittedName>
        <fullName evidence="12">LOW QUALITY PROTEIN: proenkephalin a</fullName>
    </submittedName>
</protein>
<dbReference type="GO" id="GO:0007600">
    <property type="term" value="P:sensory perception"/>
    <property type="evidence" value="ECO:0007669"/>
    <property type="project" value="TreeGrafter"/>
</dbReference>
<evidence type="ECO:0000256" key="10">
    <source>
        <dbReference type="SAM" id="SignalP"/>
    </source>
</evidence>
<dbReference type="Pfam" id="PF01160">
    <property type="entry name" value="Opiods_neuropep"/>
    <property type="match status" value="1"/>
</dbReference>
<keyword evidence="8" id="KW-0527">Neuropeptide</keyword>
<keyword evidence="6" id="KW-1015">Disulfide bond</keyword>
<evidence type="ECO:0000313" key="12">
    <source>
        <dbReference type="RefSeq" id="XP_031415717.1"/>
    </source>
</evidence>
<dbReference type="InterPro" id="IPR000703">
    <property type="entry name" value="Proenkphlin_A"/>
</dbReference>
<dbReference type="AlphaFoldDB" id="A0A6P8EXV1"/>
<feature type="chain" id="PRO_5027590955" evidence="10">
    <location>
        <begin position="23"/>
        <end position="245"/>
    </location>
</feature>
<dbReference type="GO" id="GO:0043679">
    <property type="term" value="C:axon terminus"/>
    <property type="evidence" value="ECO:0007669"/>
    <property type="project" value="TreeGrafter"/>
</dbReference>
<evidence type="ECO:0000256" key="6">
    <source>
        <dbReference type="ARBA" id="ARBA00023157"/>
    </source>
</evidence>
<dbReference type="GO" id="GO:0031628">
    <property type="term" value="F:opioid receptor binding"/>
    <property type="evidence" value="ECO:0007669"/>
    <property type="project" value="TreeGrafter"/>
</dbReference>
<keyword evidence="3" id="KW-0964">Secreted</keyword>
<dbReference type="Proteomes" id="UP000515152">
    <property type="component" value="Chromosome 22"/>
</dbReference>
<keyword evidence="11" id="KW-1185">Reference proteome</keyword>
<gene>
    <name evidence="12" type="primary">penka</name>
</gene>
<evidence type="ECO:0000256" key="1">
    <source>
        <dbReference type="ARBA" id="ARBA00004613"/>
    </source>
</evidence>
<name>A0A6P8EXV1_CLUHA</name>
<dbReference type="CTD" id="368228"/>
<dbReference type="PRINTS" id="PR01029">
    <property type="entry name" value="PENKAPRCRSR"/>
</dbReference>
<dbReference type="GO" id="GO:0001515">
    <property type="term" value="F:opioid peptide activity"/>
    <property type="evidence" value="ECO:0007669"/>
    <property type="project" value="UniProtKB-KW"/>
</dbReference>
<evidence type="ECO:0000256" key="3">
    <source>
        <dbReference type="ARBA" id="ARBA00022525"/>
    </source>
</evidence>
<dbReference type="PRINTS" id="PR01028">
    <property type="entry name" value="OPIOIDPRCRSR"/>
</dbReference>
<sequence>MAVTVNLFRILAVFSCLALTAATECREDCALCVYRRLLDGGIKASSLSCTLECEGSVDDQKLEKCRSVLTEVEATDSPLQGKEDEAQQQQHQLAKKYGGFMKRYNGFLMKKTAGLGDDTGAPFDGEAPDLMSKRYGGFMKKDTAARQEIGEARQLQALREILDAQRSEGGSKHYDGFMRRPQESQEDAVQDLQKRYGGFMRRVGRPEWLDDHDQRVHGGLTKRFLEKTADTSVPNMEKRYGDFMD</sequence>
<dbReference type="GO" id="GO:0007218">
    <property type="term" value="P:neuropeptide signaling pathway"/>
    <property type="evidence" value="ECO:0007669"/>
    <property type="project" value="UniProtKB-KW"/>
</dbReference>
<dbReference type="GO" id="GO:0005886">
    <property type="term" value="C:plasma membrane"/>
    <property type="evidence" value="ECO:0007669"/>
    <property type="project" value="TreeGrafter"/>
</dbReference>
<feature type="region of interest" description="Disordered" evidence="9">
    <location>
        <begin position="168"/>
        <end position="187"/>
    </location>
</feature>
<dbReference type="GO" id="GO:0005576">
    <property type="term" value="C:extracellular region"/>
    <property type="evidence" value="ECO:0007669"/>
    <property type="project" value="UniProtKB-SubCell"/>
</dbReference>
<proteinExistence type="inferred from homology"/>
<dbReference type="GO" id="GO:0030425">
    <property type="term" value="C:dendrite"/>
    <property type="evidence" value="ECO:0007669"/>
    <property type="project" value="TreeGrafter"/>
</dbReference>
<dbReference type="PANTHER" id="PTHR11438">
    <property type="entry name" value="PROENKEPHALIN"/>
    <property type="match status" value="1"/>
</dbReference>
<comment type="similarity">
    <text evidence="2">Belongs to the opioid neuropeptide precursor family.</text>
</comment>
<evidence type="ECO:0000256" key="7">
    <source>
        <dbReference type="ARBA" id="ARBA00023205"/>
    </source>
</evidence>
<evidence type="ECO:0000256" key="8">
    <source>
        <dbReference type="ARBA" id="ARBA00023320"/>
    </source>
</evidence>
<keyword evidence="5" id="KW-0555">Opioid peptide</keyword>
<accession>A0A6P8EXV1</accession>
<comment type="subcellular location">
    <subcellularLocation>
        <location evidence="1">Secreted</location>
    </subcellularLocation>
</comment>
<evidence type="ECO:0000313" key="11">
    <source>
        <dbReference type="Proteomes" id="UP000515152"/>
    </source>
</evidence>
<evidence type="ECO:0000256" key="9">
    <source>
        <dbReference type="SAM" id="MobiDB-lite"/>
    </source>
</evidence>
<feature type="signal peptide" evidence="10">
    <location>
        <begin position="1"/>
        <end position="22"/>
    </location>
</feature>